<evidence type="ECO:0000313" key="2">
    <source>
        <dbReference type="EMBL" id="VFU11343.1"/>
    </source>
</evidence>
<feature type="transmembrane region" description="Helical" evidence="1">
    <location>
        <begin position="12"/>
        <end position="35"/>
    </location>
</feature>
<gene>
    <name evidence="2" type="ORF">SCFA_1030011</name>
</gene>
<organism evidence="2">
    <name type="scientific">anaerobic digester metagenome</name>
    <dbReference type="NCBI Taxonomy" id="1263854"/>
    <lineage>
        <taxon>unclassified sequences</taxon>
        <taxon>metagenomes</taxon>
        <taxon>ecological metagenomes</taxon>
    </lineage>
</organism>
<reference evidence="2" key="1">
    <citation type="submission" date="2019-03" db="EMBL/GenBank/DDBJ databases">
        <authorList>
            <person name="Hao L."/>
        </authorList>
    </citation>
    <scope>NUCLEOTIDE SEQUENCE</scope>
</reference>
<proteinExistence type="predicted"/>
<dbReference type="AlphaFoldDB" id="A0A485LU00"/>
<sequence length="50" mass="5630">MVATDSQDQAYYSIFAAGLLLFLIMALLTVLIRTIGGRFGQREKRHERAS</sequence>
<name>A0A485LU00_9ZZZZ</name>
<keyword evidence="1" id="KW-0472">Membrane</keyword>
<dbReference type="EMBL" id="CAADRM010000006">
    <property type="protein sequence ID" value="VFU11343.1"/>
    <property type="molecule type" value="Genomic_DNA"/>
</dbReference>
<keyword evidence="1" id="KW-1133">Transmembrane helix</keyword>
<evidence type="ECO:0000256" key="1">
    <source>
        <dbReference type="SAM" id="Phobius"/>
    </source>
</evidence>
<accession>A0A485LU00</accession>
<protein>
    <submittedName>
        <fullName evidence="2">Uncharacterized protein</fullName>
    </submittedName>
</protein>
<keyword evidence="1" id="KW-0812">Transmembrane</keyword>